<name>A0AAU6SFY5_9MICO</name>
<sequence>MEAVGSDASQEDKGMTGKILLKDVISIPERAGTEDYVLKLTEGVGTGRLDDTINDYVVTSDLARAFGDALDLVAAAVGDGASRASFLSGSFGSGKSHFMAVLYALLGNNATARAKTELQSAIASHDPQLQGKSILRLAFHFLDAQSIEQCVLGGYVQQVSLLHPDAPLPAVHKSDQLLKDAENLRAQMGDDVFLAGLNRAGGGIAAGSVWGNVLNESNWTSASYDAARTATPGSKERQSLATALVKAYFTSFTSGAEFIDLDSGLAAISDHAKLLGYDAIVMFLDELVLWLAFRVRDAEFFGREAQKITKFVEAQHTRSIPIVTFVARQLDLRRYFVESGGGVGAEQEALDRAFSHQEGRFRTIVLGDDNLPYVAEKRLLKPISEAAKMTLDDAFSRIDRRPAVWDVLLDGVGTEAGQRGADQQAFRRTYPFSPALVSTLRTLASAMQRDRTALKVMQQLLVDQRNHLTVSDVIPVGDTFDLVVQGNQAITAEMQGRFRNAKELYDNKLRPLLLREHKLADDEARLLAPGHPFRADDRLVKTLVLSAVAPEVPALKELTAARLAALNHGSIVSPLAGQEASLVLTKLKRWSAEIPEIHITSDPLNPVIRLKISEVDYESVVEKAKGEDNEGRRRQLLKSLVWEAFKLDHVEDDITGVNRQNRVWRGSRREVEIVFGNVRDATWLVEETFRAGRDTWRFVVDFPFDDQGHSVRDDDRRVDELSQRGLVTNTVVWLPHFISAERRNELGRLAILDWLLSGPGDRWQNMSNDLPVADRAQARSILENQRDALRERLRRVIQEAYGAAKPTPGNLDLDEGHDRVLRSLNPEFNPQAPVGHDLASAFRDLVDQVFATSFPGHPKFDPTDTEVKLADLQRVLEVVQEAHQDPDGRVFVEPSKRDTIARIANPLGVGHMGETHYLFEAARFPWSNKFAVAMGSAGLDLKDAVTVGTLRGWIRDDHPKSGLRNEVADLVIAAWSVEQGRAWYRYGSPLVPAPRPGQLNDEIELRPEPLPSTGDWQNAVARAATLLGVAGSTFLTGAAVTELTTEIRSRLAPLASAARSLPAIVEDAYGKLSISADPNGTGRLSTARGVAGLVADVLARADNVAFIEAFATTKLSGTDEAAARSLLTATGVAGAIQGFNWARLKPLLAAEKQAGPRGTVAKAALDRLRAALAADELVQQINGALRNADDDAFKWLSAVVDPTPAPDPTPTPQPTSQPKAAGSRVLTARVDIVRVQADIEAFVDEHGGQKVVVEWRIEP</sequence>
<feature type="compositionally biased region" description="Pro residues" evidence="1">
    <location>
        <begin position="1203"/>
        <end position="1215"/>
    </location>
</feature>
<feature type="domain" description="ATPase PglY 5th" evidence="2">
    <location>
        <begin position="870"/>
        <end position="975"/>
    </location>
</feature>
<proteinExistence type="predicted"/>
<protein>
    <recommendedName>
        <fullName evidence="5">Phage resistance protein</fullName>
    </recommendedName>
</protein>
<dbReference type="Pfam" id="PF26381">
    <property type="entry name" value="BREX_PglY_5th"/>
    <property type="match status" value="1"/>
</dbReference>
<feature type="domain" description="ATPase PglY C-terminal" evidence="3">
    <location>
        <begin position="1020"/>
        <end position="1198"/>
    </location>
</feature>
<dbReference type="RefSeq" id="WP_349426545.1">
    <property type="nucleotide sequence ID" value="NZ_CP151632.1"/>
</dbReference>
<evidence type="ECO:0008006" key="5">
    <source>
        <dbReference type="Google" id="ProtNLM"/>
    </source>
</evidence>
<accession>A0AAU6SFY5</accession>
<dbReference type="InterPro" id="IPR058747">
    <property type="entry name" value="PglY_C"/>
</dbReference>
<gene>
    <name evidence="4" type="ORF">MRBLWS13_003432</name>
</gene>
<dbReference type="Pfam" id="PF26382">
    <property type="entry name" value="BREX_PglY_6th"/>
    <property type="match status" value="1"/>
</dbReference>
<evidence type="ECO:0000313" key="4">
    <source>
        <dbReference type="EMBL" id="WZO35725.1"/>
    </source>
</evidence>
<evidence type="ECO:0000259" key="2">
    <source>
        <dbReference type="Pfam" id="PF26381"/>
    </source>
</evidence>
<dbReference type="EMBL" id="CP151632">
    <property type="protein sequence ID" value="WZO35725.1"/>
    <property type="molecule type" value="Genomic_DNA"/>
</dbReference>
<evidence type="ECO:0000259" key="3">
    <source>
        <dbReference type="Pfam" id="PF26382"/>
    </source>
</evidence>
<organism evidence="4">
    <name type="scientific">Microbacterium sp. LWS13-1.2</name>
    <dbReference type="NCBI Taxonomy" id="3135264"/>
    <lineage>
        <taxon>Bacteria</taxon>
        <taxon>Bacillati</taxon>
        <taxon>Actinomycetota</taxon>
        <taxon>Actinomycetes</taxon>
        <taxon>Micrococcales</taxon>
        <taxon>Microbacteriaceae</taxon>
        <taxon>Microbacterium</taxon>
    </lineage>
</organism>
<dbReference type="AlphaFoldDB" id="A0AAU6SFY5"/>
<feature type="region of interest" description="Disordered" evidence="1">
    <location>
        <begin position="1200"/>
        <end position="1223"/>
    </location>
</feature>
<dbReference type="InterPro" id="IPR058748">
    <property type="entry name" value="PglY_5th"/>
</dbReference>
<reference evidence="4" key="1">
    <citation type="submission" date="2024-04" db="EMBL/GenBank/DDBJ databases">
        <authorList>
            <person name="Roder T."/>
            <person name="Oberhansli S."/>
            <person name="Kreuzer M."/>
        </authorList>
    </citation>
    <scope>NUCLEOTIDE SEQUENCE</scope>
    <source>
        <strain evidence="4">LWS13-1.2</strain>
    </source>
</reference>
<evidence type="ECO:0000256" key="1">
    <source>
        <dbReference type="SAM" id="MobiDB-lite"/>
    </source>
</evidence>